<dbReference type="SUPFAM" id="SSF103473">
    <property type="entry name" value="MFS general substrate transporter"/>
    <property type="match status" value="1"/>
</dbReference>
<proteinExistence type="predicted"/>
<feature type="transmembrane region" description="Helical" evidence="6">
    <location>
        <begin position="448"/>
        <end position="469"/>
    </location>
</feature>
<evidence type="ECO:0000256" key="6">
    <source>
        <dbReference type="SAM" id="Phobius"/>
    </source>
</evidence>
<feature type="transmembrane region" description="Helical" evidence="6">
    <location>
        <begin position="63"/>
        <end position="89"/>
    </location>
</feature>
<dbReference type="GO" id="GO:0005886">
    <property type="term" value="C:plasma membrane"/>
    <property type="evidence" value="ECO:0007669"/>
    <property type="project" value="TreeGrafter"/>
</dbReference>
<feature type="transmembrane region" description="Helical" evidence="6">
    <location>
        <begin position="189"/>
        <end position="207"/>
    </location>
</feature>
<feature type="transmembrane region" description="Helical" evidence="6">
    <location>
        <begin position="540"/>
        <end position="564"/>
    </location>
</feature>
<evidence type="ECO:0000313" key="9">
    <source>
        <dbReference type="Proteomes" id="UP000248925"/>
    </source>
</evidence>
<feature type="transmembrane region" description="Helical" evidence="6">
    <location>
        <begin position="284"/>
        <end position="307"/>
    </location>
</feature>
<feature type="transmembrane region" description="Helical" evidence="6">
    <location>
        <begin position="219"/>
        <end position="240"/>
    </location>
</feature>
<dbReference type="EMBL" id="PCDP01000076">
    <property type="protein sequence ID" value="PZM08000.1"/>
    <property type="molecule type" value="Genomic_DNA"/>
</dbReference>
<evidence type="ECO:0000256" key="3">
    <source>
        <dbReference type="ARBA" id="ARBA00022692"/>
    </source>
</evidence>
<keyword evidence="5 6" id="KW-0472">Membrane</keyword>
<feature type="domain" description="Major facilitator superfamily (MFS) profile" evidence="7">
    <location>
        <begin position="65"/>
        <end position="563"/>
    </location>
</feature>
<feature type="transmembrane region" description="Helical" evidence="6">
    <location>
        <begin position="131"/>
        <end position="149"/>
    </location>
</feature>
<evidence type="ECO:0000256" key="2">
    <source>
        <dbReference type="ARBA" id="ARBA00022448"/>
    </source>
</evidence>
<dbReference type="InterPro" id="IPR011701">
    <property type="entry name" value="MFS"/>
</dbReference>
<evidence type="ECO:0000256" key="5">
    <source>
        <dbReference type="ARBA" id="ARBA00023136"/>
    </source>
</evidence>
<feature type="transmembrane region" description="Helical" evidence="6">
    <location>
        <begin position="319"/>
        <end position="336"/>
    </location>
</feature>
<dbReference type="GO" id="GO:0012505">
    <property type="term" value="C:endomembrane system"/>
    <property type="evidence" value="ECO:0007669"/>
    <property type="project" value="UniProtKB-SubCell"/>
</dbReference>
<dbReference type="GO" id="GO:0022857">
    <property type="term" value="F:transmembrane transporter activity"/>
    <property type="evidence" value="ECO:0007669"/>
    <property type="project" value="InterPro"/>
</dbReference>
<evidence type="ECO:0000259" key="7">
    <source>
        <dbReference type="PROSITE" id="PS50850"/>
    </source>
</evidence>
<gene>
    <name evidence="8" type="ORF">CPY51_30080</name>
</gene>
<accession>A0A2W4E866</accession>
<comment type="subcellular location">
    <subcellularLocation>
        <location evidence="1">Endomembrane system</location>
        <topology evidence="1">Multi-pass membrane protein</topology>
    </subcellularLocation>
</comment>
<keyword evidence="9" id="KW-1185">Reference proteome</keyword>
<dbReference type="PANTHER" id="PTHR23501">
    <property type="entry name" value="MAJOR FACILITATOR SUPERFAMILY"/>
    <property type="match status" value="1"/>
</dbReference>
<dbReference type="InterPro" id="IPR020846">
    <property type="entry name" value="MFS_dom"/>
</dbReference>
<dbReference type="PROSITE" id="PS50850">
    <property type="entry name" value="MFS"/>
    <property type="match status" value="1"/>
</dbReference>
<dbReference type="InterPro" id="IPR036259">
    <property type="entry name" value="MFS_trans_sf"/>
</dbReference>
<comment type="caution">
    <text evidence="8">The sequence shown here is derived from an EMBL/GenBank/DDBJ whole genome shotgun (WGS) entry which is preliminary data.</text>
</comment>
<dbReference type="Proteomes" id="UP000248925">
    <property type="component" value="Unassembled WGS sequence"/>
</dbReference>
<evidence type="ECO:0000256" key="4">
    <source>
        <dbReference type="ARBA" id="ARBA00022989"/>
    </source>
</evidence>
<evidence type="ECO:0000313" key="8">
    <source>
        <dbReference type="EMBL" id="PZM08000.1"/>
    </source>
</evidence>
<feature type="transmembrane region" description="Helical" evidence="6">
    <location>
        <begin position="252"/>
        <end position="278"/>
    </location>
</feature>
<dbReference type="AlphaFoldDB" id="A0A2W4E866"/>
<keyword evidence="2" id="KW-0813">Transport</keyword>
<feature type="transmembrane region" description="Helical" evidence="6">
    <location>
        <begin position="356"/>
        <end position="379"/>
    </location>
</feature>
<feature type="transmembrane region" description="Helical" evidence="6">
    <location>
        <begin position="155"/>
        <end position="177"/>
    </location>
</feature>
<feature type="transmembrane region" description="Helical" evidence="6">
    <location>
        <begin position="386"/>
        <end position="407"/>
    </location>
</feature>
<organism evidence="8 9">
    <name type="scientific">Rhizobium tubonense</name>
    <dbReference type="NCBI Taxonomy" id="484088"/>
    <lineage>
        <taxon>Bacteria</taxon>
        <taxon>Pseudomonadati</taxon>
        <taxon>Pseudomonadota</taxon>
        <taxon>Alphaproteobacteria</taxon>
        <taxon>Hyphomicrobiales</taxon>
        <taxon>Rhizobiaceae</taxon>
        <taxon>Rhizobium/Agrobacterium group</taxon>
        <taxon>Rhizobium</taxon>
    </lineage>
</organism>
<dbReference type="Pfam" id="PF07690">
    <property type="entry name" value="MFS_1"/>
    <property type="match status" value="1"/>
</dbReference>
<dbReference type="PANTHER" id="PTHR23501:SF191">
    <property type="entry name" value="VACUOLAR BASIC AMINO ACID TRANSPORTER 4"/>
    <property type="match status" value="1"/>
</dbReference>
<protein>
    <submittedName>
        <fullName evidence="8">MFS transporter</fullName>
    </submittedName>
</protein>
<keyword evidence="4 6" id="KW-1133">Transmembrane helix</keyword>
<evidence type="ECO:0000256" key="1">
    <source>
        <dbReference type="ARBA" id="ARBA00004127"/>
    </source>
</evidence>
<reference evidence="8 9" key="1">
    <citation type="journal article" date="2018" name="Sci. Rep.">
        <title>Rhizobium tumorigenes sp. nov., a novel plant tumorigenic bacterium isolated from cane gall tumors on thornless blackberry.</title>
        <authorList>
            <person name="Kuzmanovi N."/>
            <person name="Smalla K."/>
            <person name="Gronow S."/>
            <person name="PuBawska J."/>
        </authorList>
    </citation>
    <scope>NUCLEOTIDE SEQUENCE [LARGE SCALE GENOMIC DNA]</scope>
    <source>
        <strain evidence="8 9">CCBAU 85046</strain>
    </source>
</reference>
<name>A0A2W4E866_9HYPH</name>
<dbReference type="Gene3D" id="1.20.1250.20">
    <property type="entry name" value="MFS general substrate transporter like domains"/>
    <property type="match status" value="1"/>
</dbReference>
<feature type="transmembrane region" description="Helical" evidence="6">
    <location>
        <begin position="413"/>
        <end position="436"/>
    </location>
</feature>
<sequence length="574" mass="62359">MAEQASTKGLAMSWLQRLLGAFRNKSEERLQFYEDQSWNFSPAERGVIPGAPPSPSHPPHRRVLYALTSVLVSITGGLGNALVVANLPYLQGSLGLDISEIAWLPTVYLITSAMTGFVLIKYRQQFGIRSFCIVFLILYASIVFAHLFVDSLASAIAVRAASGISGSALTVLGVFYMNQALPLKHRQRAVVLGIGLPQLALPLARLFPVDVLAINNWRGIYLFELGLSLLALAAVMFVRLPPNKRVNAFEKLDAVTFAFYASSIALFGSAIGMGSYFWWTNKAWIGLFLAISAPLMAIAITIEYLRARPLIDVRWLSKFVLLRFALVTIVARIVFSEQTIGAIGFLRNFGLTNDDIRPLSLAIFLAAIAGLAVGALAVGPTRLTPLVMMAVTLVGLGSFIDSFSSILTRAPELMVTQVLIAFAATVFIGPSFVFGLNEVLAEGGSKMASFIALFGITQSMGTLIGLAFVQTAVLVRQQYHIDEFAAQLSEQYPLVSGEVTSFSNQYFAVLHDSTLRYAEGISQLGRQALLQAQVAAYNDVFLLISGLAGFATLFLMIVIAHGWLTSIRARKVLQ</sequence>
<feature type="transmembrane region" description="Helical" evidence="6">
    <location>
        <begin position="101"/>
        <end position="119"/>
    </location>
</feature>
<keyword evidence="3 6" id="KW-0812">Transmembrane</keyword>